<dbReference type="PROSITE" id="PS50097">
    <property type="entry name" value="BTB"/>
    <property type="match status" value="1"/>
</dbReference>
<evidence type="ECO:0000256" key="8">
    <source>
        <dbReference type="SAM" id="MobiDB-lite"/>
    </source>
</evidence>
<dbReference type="Pfam" id="PF00651">
    <property type="entry name" value="BTB"/>
    <property type="match status" value="1"/>
</dbReference>
<keyword evidence="6" id="KW-0539">Nucleus</keyword>
<dbReference type="InterPro" id="IPR000210">
    <property type="entry name" value="BTB/POZ_dom"/>
</dbReference>
<dbReference type="Pfam" id="PF09494">
    <property type="entry name" value="Slx4"/>
    <property type="match status" value="1"/>
</dbReference>
<evidence type="ECO:0000313" key="10">
    <source>
        <dbReference type="Proteomes" id="UP000694924"/>
    </source>
</evidence>
<feature type="compositionally biased region" description="Basic residues" evidence="8">
    <location>
        <begin position="55"/>
        <end position="64"/>
    </location>
</feature>
<keyword evidence="5" id="KW-0234">DNA repair</keyword>
<dbReference type="CDD" id="cd22999">
    <property type="entry name" value="SAP_SLX4"/>
    <property type="match status" value="1"/>
</dbReference>
<dbReference type="Gene3D" id="3.30.710.10">
    <property type="entry name" value="Potassium Channel Kv1.1, Chain A"/>
    <property type="match status" value="1"/>
</dbReference>
<sequence>MNMEKYDKNMSKSNSKVGQSSSSDENTSLADFKSPKVKKIRTLQQFNFKIETNKKKDKKLKSKSNKGLNTKASTSNQLNKNIFQVSKQTESSMSMENKEPETLSNSVKSLYMCPLCFKSFKDTNTKTLHMKTCASKNNVSTNKLLQAIELQERQSAERASLGLPTAPVFKNKKQTTINRKVPSEDRQLELALVLSKSLYEVEEAGCFYEVEEAGCSYEIEKAGCSYEVEKTIKSNEVETVVEICPSKNSIMELKDKGPIETSRNQKKKKSNFVTVLQTRTKEDRDRLITEKLVEILVNNQTFNQSQQQQETEREDFKKNLKSRLLKKCLDFDSKLWNSAMLQQKQEDFYVMSLSPYVVPSTKQIFMEIENDNHQSMIIENNDITNETESKDLLPTTSDLCLNKKESTNISPKSDVKLSSKTEKENISIQSSINTLILDWGNALNNSSSSDTIIFVNDGKHIWVHKLVFYIRCSNILLDITPNNNTTYSVKEMIKWADIKYDIALAFLEFIYCGIIKKYAITLTDKIAMSSLGSLARKYKVKELFTYLRHECAVLHDKTSENYEFELDDLDIQEVCNNEDVNCVNQSSPNISQLDISHEELLKAIMTSPKKNTKFDSHLDRENSMSPDIFNDTNDDVQVNNTNVDNLNKNLDILLSPIQSNSEMNTNENFSLLINKSRSPIDECVLNEPLTQISRNSPLKEVSDIITKKIKSTRNLMSYIEEIRRENDIIDFTPDPERDYQASFIEFNGNPFVKKRYGIEDHISSKQEEKTGFLTFLENNMQNDANENPQSDKFRIDLTRTSPTEHNHTDLLSSTKEIESSFTYNSDKHLLQKETLNSQVNSTFINASCNSSNKMDTDDDPDVHTKNKRKLDDNNDNATCLSASKKHKNDTTKIEIYEIKNTKAIASNSDEVENEVEICAIVKNQNSYQDKDNFNEQETDLWNYDYSEILNVVFPEISDIKNKHVSPLKSTTPNSIVLSSSSEVSLDSQDINDFNRNENISVVRSNLHDSDEEFRYNLSNDINFSNINIDDKIKHIVLLDKNALHVISRKKILKRKWKSEENLRMNYMTEENDQNNKENNNKLFITNKLFTITENDDTSPPNYNIMNTPEHHKEMEKYGLKNQSRNKTIKLLTYIYNELHPTIDLCETMNTNTQKINNAYEKSQKKRQNADISSSDEDNNTEYECSTTLLKKWDSNYDKRIESSGKSLYMIENFVKLDDCVNMKEAFAKLMEFNKDLHNKILQYEPLNVKWLYQLLKTSGFKCKINDVIDFLDEQCITFNIPENKMRNRSRK</sequence>
<dbReference type="Proteomes" id="UP000694924">
    <property type="component" value="Unplaced"/>
</dbReference>
<evidence type="ECO:0000256" key="4">
    <source>
        <dbReference type="ARBA" id="ARBA00023172"/>
    </source>
</evidence>
<evidence type="ECO:0000256" key="2">
    <source>
        <dbReference type="ARBA" id="ARBA00006661"/>
    </source>
</evidence>
<evidence type="ECO:0000256" key="6">
    <source>
        <dbReference type="ARBA" id="ARBA00023242"/>
    </source>
</evidence>
<organism evidence="10 11">
    <name type="scientific">Polistes dominula</name>
    <name type="common">European paper wasp</name>
    <name type="synonym">Vespa dominula</name>
    <dbReference type="NCBI Taxonomy" id="743375"/>
    <lineage>
        <taxon>Eukaryota</taxon>
        <taxon>Metazoa</taxon>
        <taxon>Ecdysozoa</taxon>
        <taxon>Arthropoda</taxon>
        <taxon>Hexapoda</taxon>
        <taxon>Insecta</taxon>
        <taxon>Pterygota</taxon>
        <taxon>Neoptera</taxon>
        <taxon>Endopterygota</taxon>
        <taxon>Hymenoptera</taxon>
        <taxon>Apocrita</taxon>
        <taxon>Aculeata</taxon>
        <taxon>Vespoidea</taxon>
        <taxon>Vespidae</taxon>
        <taxon>Polistinae</taxon>
        <taxon>Polistini</taxon>
        <taxon>Polistes</taxon>
    </lineage>
</organism>
<evidence type="ECO:0000256" key="3">
    <source>
        <dbReference type="ARBA" id="ARBA00022763"/>
    </source>
</evidence>
<keyword evidence="3" id="KW-0227">DNA damage</keyword>
<dbReference type="InterPro" id="IPR018574">
    <property type="entry name" value="Structure-sp_endonuc_su_Slx4"/>
</dbReference>
<feature type="compositionally biased region" description="Low complexity" evidence="8">
    <location>
        <begin position="11"/>
        <end position="23"/>
    </location>
</feature>
<dbReference type="PANTHER" id="PTHR21541:SF3">
    <property type="entry name" value="STRUCTURE-SPECIFIC ENDONUCLEASE SUBUNIT SLX4"/>
    <property type="match status" value="1"/>
</dbReference>
<accession>A0ABM1IFB6</accession>
<feature type="compositionally biased region" description="Basic and acidic residues" evidence="8">
    <location>
        <begin position="861"/>
        <end position="870"/>
    </location>
</feature>
<keyword evidence="10" id="KW-1185">Reference proteome</keyword>
<dbReference type="InterPro" id="IPR011333">
    <property type="entry name" value="SKP1/BTB/POZ_sf"/>
</dbReference>
<comment type="subcellular location">
    <subcellularLocation>
        <location evidence="1">Nucleus</location>
    </subcellularLocation>
</comment>
<feature type="region of interest" description="Disordered" evidence="8">
    <location>
        <begin position="54"/>
        <end position="76"/>
    </location>
</feature>
<evidence type="ECO:0000256" key="1">
    <source>
        <dbReference type="ARBA" id="ARBA00004123"/>
    </source>
</evidence>
<evidence type="ECO:0000313" key="11">
    <source>
        <dbReference type="RefSeq" id="XP_015178903.1"/>
    </source>
</evidence>
<feature type="domain" description="BTB" evidence="9">
    <location>
        <begin position="449"/>
        <end position="519"/>
    </location>
</feature>
<name>A0ABM1IFB6_POLDO</name>
<gene>
    <name evidence="11" type="primary">LOC107067686</name>
</gene>
<dbReference type="PANTHER" id="PTHR21541">
    <property type="entry name" value="BTB POZ DOMAIN CONTAINING 12"/>
    <property type="match status" value="1"/>
</dbReference>
<proteinExistence type="inferred from homology"/>
<protein>
    <recommendedName>
        <fullName evidence="7">Structure-specific endonuclease subunit SLX4</fullName>
    </recommendedName>
</protein>
<feature type="region of interest" description="Disordered" evidence="8">
    <location>
        <begin position="849"/>
        <end position="870"/>
    </location>
</feature>
<evidence type="ECO:0000256" key="5">
    <source>
        <dbReference type="ARBA" id="ARBA00023204"/>
    </source>
</evidence>
<feature type="region of interest" description="Disordered" evidence="8">
    <location>
        <begin position="1"/>
        <end position="34"/>
    </location>
</feature>
<dbReference type="GeneID" id="107067686"/>
<reference evidence="11" key="1">
    <citation type="submission" date="2025-08" db="UniProtKB">
        <authorList>
            <consortium name="RefSeq"/>
        </authorList>
    </citation>
    <scope>IDENTIFICATION</scope>
    <source>
        <tissue evidence="11">Whole body</tissue>
    </source>
</reference>
<keyword evidence="4" id="KW-0233">DNA recombination</keyword>
<feature type="region of interest" description="Disordered" evidence="8">
    <location>
        <begin position="1160"/>
        <end position="1179"/>
    </location>
</feature>
<evidence type="ECO:0000256" key="7">
    <source>
        <dbReference type="ARBA" id="ARBA00029496"/>
    </source>
</evidence>
<evidence type="ECO:0000259" key="9">
    <source>
        <dbReference type="PROSITE" id="PS50097"/>
    </source>
</evidence>
<dbReference type="SUPFAM" id="SSF54695">
    <property type="entry name" value="POZ domain"/>
    <property type="match status" value="1"/>
</dbReference>
<comment type="similarity">
    <text evidence="2">Belongs to the SLX4 family.</text>
</comment>
<feature type="compositionally biased region" description="Basic and acidic residues" evidence="8">
    <location>
        <begin position="1"/>
        <end position="10"/>
    </location>
</feature>
<dbReference type="RefSeq" id="XP_015178903.1">
    <property type="nucleotide sequence ID" value="XM_015323417.1"/>
</dbReference>